<dbReference type="InterPro" id="IPR025567">
    <property type="entry name" value="DUF4332"/>
</dbReference>
<comment type="caution">
    <text evidence="3">The sequence shown here is derived from an EMBL/GenBank/DDBJ whole genome shotgun (WGS) entry which is preliminary data.</text>
</comment>
<dbReference type="EMBL" id="SJPJ01000002">
    <property type="protein sequence ID" value="TWT76723.1"/>
    <property type="molecule type" value="Genomic_DNA"/>
</dbReference>
<accession>A0A5C5YPD1</accession>
<dbReference type="AlphaFoldDB" id="A0A5C5YPD1"/>
<evidence type="ECO:0000256" key="1">
    <source>
        <dbReference type="SAM" id="MobiDB-lite"/>
    </source>
</evidence>
<feature type="domain" description="DUF4332" evidence="2">
    <location>
        <begin position="90"/>
        <end position="205"/>
    </location>
</feature>
<gene>
    <name evidence="3" type="ORF">CA13_72210</name>
</gene>
<keyword evidence="4" id="KW-1185">Reference proteome</keyword>
<evidence type="ECO:0000259" key="2">
    <source>
        <dbReference type="Pfam" id="PF14229"/>
    </source>
</evidence>
<evidence type="ECO:0000313" key="3">
    <source>
        <dbReference type="EMBL" id="TWT76723.1"/>
    </source>
</evidence>
<protein>
    <recommendedName>
        <fullName evidence="2">DUF4332 domain-containing protein</fullName>
    </recommendedName>
</protein>
<dbReference type="RefSeq" id="WP_146404444.1">
    <property type="nucleotide sequence ID" value="NZ_SJPJ01000002.1"/>
</dbReference>
<sequence>MLRTFLRLISRSHQAPVPVDLHSPDHVVLFAHLNRPLVNRPSQTPTLRQSVPSASSAETPSIGVPTRNHREWMLSQQLDHMKLFPEARCQQLCDMGITTAGDLVTVDLKSLATKFNSPKKSIRILKRYRQAIRFAATVPGMMPRDAMLLISIHRRSIRGLAVESPIMLYRDLQRFAESSSGRKLLRGRRLPSIKRIRRWISTCERRIAPRIYPTVDAHVATQCFAAAKAA</sequence>
<name>A0A5C5YPD1_9BACT</name>
<dbReference type="Pfam" id="PF14229">
    <property type="entry name" value="DUF4332"/>
    <property type="match status" value="1"/>
</dbReference>
<organism evidence="3 4">
    <name type="scientific">Novipirellula herctigrandis</name>
    <dbReference type="NCBI Taxonomy" id="2527986"/>
    <lineage>
        <taxon>Bacteria</taxon>
        <taxon>Pseudomonadati</taxon>
        <taxon>Planctomycetota</taxon>
        <taxon>Planctomycetia</taxon>
        <taxon>Pirellulales</taxon>
        <taxon>Pirellulaceae</taxon>
        <taxon>Novipirellula</taxon>
    </lineage>
</organism>
<evidence type="ECO:0000313" key="4">
    <source>
        <dbReference type="Proteomes" id="UP000315010"/>
    </source>
</evidence>
<feature type="region of interest" description="Disordered" evidence="1">
    <location>
        <begin position="40"/>
        <end position="62"/>
    </location>
</feature>
<dbReference type="OrthoDB" id="263385at2"/>
<feature type="compositionally biased region" description="Polar residues" evidence="1">
    <location>
        <begin position="40"/>
        <end position="59"/>
    </location>
</feature>
<reference evidence="3 4" key="1">
    <citation type="submission" date="2019-02" db="EMBL/GenBank/DDBJ databases">
        <title>Deep-cultivation of Planctomycetes and their phenomic and genomic characterization uncovers novel biology.</title>
        <authorList>
            <person name="Wiegand S."/>
            <person name="Jogler M."/>
            <person name="Boedeker C."/>
            <person name="Pinto D."/>
            <person name="Vollmers J."/>
            <person name="Rivas-Marin E."/>
            <person name="Kohn T."/>
            <person name="Peeters S.H."/>
            <person name="Heuer A."/>
            <person name="Rast P."/>
            <person name="Oberbeckmann S."/>
            <person name="Bunk B."/>
            <person name="Jeske O."/>
            <person name="Meyerdierks A."/>
            <person name="Storesund J.E."/>
            <person name="Kallscheuer N."/>
            <person name="Luecker S."/>
            <person name="Lage O.M."/>
            <person name="Pohl T."/>
            <person name="Merkel B.J."/>
            <person name="Hornburger P."/>
            <person name="Mueller R.-W."/>
            <person name="Bruemmer F."/>
            <person name="Labrenz M."/>
            <person name="Spormann A.M."/>
            <person name="Op Den Camp H."/>
            <person name="Overmann J."/>
            <person name="Amann R."/>
            <person name="Jetten M.S.M."/>
            <person name="Mascher T."/>
            <person name="Medema M.H."/>
            <person name="Devos D.P."/>
            <person name="Kaster A.-K."/>
            <person name="Ovreas L."/>
            <person name="Rohde M."/>
            <person name="Galperin M.Y."/>
            <person name="Jogler C."/>
        </authorList>
    </citation>
    <scope>NUCLEOTIDE SEQUENCE [LARGE SCALE GENOMIC DNA]</scope>
    <source>
        <strain evidence="3 4">CA13</strain>
    </source>
</reference>
<dbReference type="Proteomes" id="UP000315010">
    <property type="component" value="Unassembled WGS sequence"/>
</dbReference>
<proteinExistence type="predicted"/>